<dbReference type="EMBL" id="MTYJ01000317">
    <property type="protein sequence ID" value="OWA53381.1"/>
    <property type="molecule type" value="Genomic_DNA"/>
</dbReference>
<keyword evidence="3" id="KW-1185">Reference proteome</keyword>
<feature type="coiled-coil region" evidence="1">
    <location>
        <begin position="167"/>
        <end position="194"/>
    </location>
</feature>
<keyword evidence="1" id="KW-0175">Coiled coil</keyword>
<dbReference type="Proteomes" id="UP000192578">
    <property type="component" value="Unassembled WGS sequence"/>
</dbReference>
<protein>
    <submittedName>
        <fullName evidence="2">Uncharacterized protein</fullName>
    </submittedName>
</protein>
<feature type="coiled-coil region" evidence="1">
    <location>
        <begin position="225"/>
        <end position="282"/>
    </location>
</feature>
<accession>A0A9X6NMW7</accession>
<evidence type="ECO:0000256" key="1">
    <source>
        <dbReference type="SAM" id="Coils"/>
    </source>
</evidence>
<gene>
    <name evidence="2" type="ORF">BV898_17811</name>
</gene>
<name>A0A9X6NMW7_HYPEX</name>
<dbReference type="AlphaFoldDB" id="A0A9X6NMW7"/>
<evidence type="ECO:0000313" key="2">
    <source>
        <dbReference type="EMBL" id="OWA53381.1"/>
    </source>
</evidence>
<organism evidence="2 3">
    <name type="scientific">Hypsibius exemplaris</name>
    <name type="common">Freshwater tardigrade</name>
    <dbReference type="NCBI Taxonomy" id="2072580"/>
    <lineage>
        <taxon>Eukaryota</taxon>
        <taxon>Metazoa</taxon>
        <taxon>Ecdysozoa</taxon>
        <taxon>Tardigrada</taxon>
        <taxon>Eutardigrada</taxon>
        <taxon>Parachela</taxon>
        <taxon>Hypsibioidea</taxon>
        <taxon>Hypsibiidae</taxon>
        <taxon>Hypsibius</taxon>
    </lineage>
</organism>
<comment type="caution">
    <text evidence="2">The sequence shown here is derived from an EMBL/GenBank/DDBJ whole genome shotgun (WGS) entry which is preliminary data.</text>
</comment>
<reference evidence="3" key="1">
    <citation type="submission" date="2017-01" db="EMBL/GenBank/DDBJ databases">
        <title>Comparative genomics of anhydrobiosis in the tardigrade Hypsibius dujardini.</title>
        <authorList>
            <person name="Yoshida Y."/>
            <person name="Koutsovoulos G."/>
            <person name="Laetsch D."/>
            <person name="Stevens L."/>
            <person name="Kumar S."/>
            <person name="Horikawa D."/>
            <person name="Ishino K."/>
            <person name="Komine S."/>
            <person name="Tomita M."/>
            <person name="Blaxter M."/>
            <person name="Arakawa K."/>
        </authorList>
    </citation>
    <scope>NUCLEOTIDE SEQUENCE [LARGE SCALE GENOMIC DNA]</scope>
    <source>
        <strain evidence="3">Z151</strain>
    </source>
</reference>
<evidence type="ECO:0000313" key="3">
    <source>
        <dbReference type="Proteomes" id="UP000192578"/>
    </source>
</evidence>
<sequence>MASMTVPATFAADVDNIFSQEVEIQRQSFKQLVKAFKEIRKMHDDGGAVIVSAEADLREELDLMCVFWNRNVQQQTDRFATRLSTGMNHIDLLRRKVAILAGRLEQNAKECVAKNNRLAEIARLMEKFATEQRQQKQVCLSADSHAKTGKKESRETQKIITREIRDQRAKESINDEAENDLEQLREDLGLLYEANESAVVDDTFGDYHQEVEVIFAEIGWDFDKLEELMSDRDKFRRRIALVQSDNTGRERARQHKIMSKKHAELKKESERLHAEHSRLKNLAISAERDLDIVLDSVPCNLASTLNS</sequence>
<proteinExistence type="predicted"/>